<evidence type="ECO:0000259" key="7">
    <source>
        <dbReference type="Pfam" id="PF03807"/>
    </source>
</evidence>
<proteinExistence type="inferred from homology"/>
<dbReference type="EC" id="1.5.1.2" evidence="4 5"/>
<dbReference type="Gene3D" id="1.10.3730.10">
    <property type="entry name" value="ProC C-terminal domain-like"/>
    <property type="match status" value="1"/>
</dbReference>
<dbReference type="InterPro" id="IPR008927">
    <property type="entry name" value="6-PGluconate_DH-like_C_sf"/>
</dbReference>
<keyword evidence="3 4" id="KW-0560">Oxidoreductase</keyword>
<keyword evidence="4 6" id="KW-0641">Proline biosynthesis</keyword>
<dbReference type="EMBL" id="JBEAAL010000002">
    <property type="protein sequence ID" value="MEQ1404134.1"/>
    <property type="molecule type" value="Genomic_DNA"/>
</dbReference>
<comment type="catalytic activity">
    <reaction evidence="4 6">
        <text>L-proline + NADP(+) = (S)-1-pyrroline-5-carboxylate + NADPH + 2 H(+)</text>
        <dbReference type="Rhea" id="RHEA:14109"/>
        <dbReference type="ChEBI" id="CHEBI:15378"/>
        <dbReference type="ChEBI" id="CHEBI:17388"/>
        <dbReference type="ChEBI" id="CHEBI:57783"/>
        <dbReference type="ChEBI" id="CHEBI:58349"/>
        <dbReference type="ChEBI" id="CHEBI:60039"/>
        <dbReference type="EC" id="1.5.1.2"/>
    </reaction>
</comment>
<dbReference type="InterPro" id="IPR036291">
    <property type="entry name" value="NAD(P)-bd_dom_sf"/>
</dbReference>
<name>A0ABV0LZE7_9HYPH</name>
<dbReference type="Pfam" id="PF14748">
    <property type="entry name" value="P5CR_dimer"/>
    <property type="match status" value="1"/>
</dbReference>
<dbReference type="PROSITE" id="PS00521">
    <property type="entry name" value="P5CR"/>
    <property type="match status" value="1"/>
</dbReference>
<comment type="catalytic activity">
    <reaction evidence="4">
        <text>L-proline + NAD(+) = (S)-1-pyrroline-5-carboxylate + NADH + 2 H(+)</text>
        <dbReference type="Rhea" id="RHEA:14105"/>
        <dbReference type="ChEBI" id="CHEBI:15378"/>
        <dbReference type="ChEBI" id="CHEBI:17388"/>
        <dbReference type="ChEBI" id="CHEBI:57540"/>
        <dbReference type="ChEBI" id="CHEBI:57945"/>
        <dbReference type="ChEBI" id="CHEBI:60039"/>
        <dbReference type="EC" id="1.5.1.2"/>
    </reaction>
</comment>
<evidence type="ECO:0000256" key="6">
    <source>
        <dbReference type="RuleBase" id="RU003903"/>
    </source>
</evidence>
<dbReference type="InterPro" id="IPR028939">
    <property type="entry name" value="P5C_Rdtase_cat_N"/>
</dbReference>
<dbReference type="NCBIfam" id="TIGR00112">
    <property type="entry name" value="proC"/>
    <property type="match status" value="1"/>
</dbReference>
<feature type="domain" description="Pyrroline-5-carboxylate reductase dimerisation" evidence="8">
    <location>
        <begin position="169"/>
        <end position="274"/>
    </location>
</feature>
<dbReference type="InterPro" id="IPR000304">
    <property type="entry name" value="Pyrroline-COOH_reductase"/>
</dbReference>
<dbReference type="Gene3D" id="3.40.50.720">
    <property type="entry name" value="NAD(P)-binding Rossmann-like Domain"/>
    <property type="match status" value="1"/>
</dbReference>
<evidence type="ECO:0000313" key="9">
    <source>
        <dbReference type="EMBL" id="MEQ1404134.1"/>
    </source>
</evidence>
<evidence type="ECO:0000256" key="5">
    <source>
        <dbReference type="NCBIfam" id="TIGR00112"/>
    </source>
</evidence>
<evidence type="ECO:0000256" key="1">
    <source>
        <dbReference type="ARBA" id="ARBA00005525"/>
    </source>
</evidence>
<protein>
    <recommendedName>
        <fullName evidence="4 5">Pyrroline-5-carboxylate reductase</fullName>
        <shortName evidence="4">P5C reductase</shortName>
        <shortName evidence="4">P5CR</shortName>
        <ecNumber evidence="4 5">1.5.1.2</ecNumber>
    </recommendedName>
    <alternativeName>
        <fullName evidence="4">PCA reductase</fullName>
    </alternativeName>
</protein>
<keyword evidence="4 6" id="KW-0028">Amino-acid biosynthesis</keyword>
<dbReference type="SUPFAM" id="SSF51735">
    <property type="entry name" value="NAD(P)-binding Rossmann-fold domains"/>
    <property type="match status" value="1"/>
</dbReference>
<dbReference type="GO" id="GO:0004735">
    <property type="term" value="F:pyrroline-5-carboxylate reductase activity"/>
    <property type="evidence" value="ECO:0007669"/>
    <property type="project" value="UniProtKB-EC"/>
</dbReference>
<dbReference type="HAMAP" id="MF_01925">
    <property type="entry name" value="P5C_reductase"/>
    <property type="match status" value="1"/>
</dbReference>
<evidence type="ECO:0000256" key="2">
    <source>
        <dbReference type="ARBA" id="ARBA00022857"/>
    </source>
</evidence>
<organism evidence="9 10">
    <name type="scientific">Neorhizobium phenanthreniclasticum</name>
    <dbReference type="NCBI Taxonomy" id="3157917"/>
    <lineage>
        <taxon>Bacteria</taxon>
        <taxon>Pseudomonadati</taxon>
        <taxon>Pseudomonadota</taxon>
        <taxon>Alphaproteobacteria</taxon>
        <taxon>Hyphomicrobiales</taxon>
        <taxon>Rhizobiaceae</taxon>
        <taxon>Rhizobium/Agrobacterium group</taxon>
        <taxon>Neorhizobium</taxon>
    </lineage>
</organism>
<feature type="domain" description="Pyrroline-5-carboxylate reductase catalytic N-terminal" evidence="7">
    <location>
        <begin position="13"/>
        <end position="104"/>
    </location>
</feature>
<comment type="function">
    <text evidence="4">Catalyzes the reduction of 1-pyrroline-5-carboxylate (PCA) to L-proline.</text>
</comment>
<accession>A0ABV0LZE7</accession>
<dbReference type="PANTHER" id="PTHR11645:SF0">
    <property type="entry name" value="PYRROLINE-5-CARBOXYLATE REDUCTASE 3"/>
    <property type="match status" value="1"/>
</dbReference>
<evidence type="ECO:0000256" key="4">
    <source>
        <dbReference type="HAMAP-Rule" id="MF_01925"/>
    </source>
</evidence>
<evidence type="ECO:0000256" key="3">
    <source>
        <dbReference type="ARBA" id="ARBA00023002"/>
    </source>
</evidence>
<dbReference type="InterPro" id="IPR053790">
    <property type="entry name" value="P5CR-like_CS"/>
</dbReference>
<dbReference type="PIRSF" id="PIRSF000193">
    <property type="entry name" value="Pyrrol-5-carb_rd"/>
    <property type="match status" value="1"/>
</dbReference>
<comment type="similarity">
    <text evidence="1 4 6">Belongs to the pyrroline-5-carboxylate reductase family.</text>
</comment>
<comment type="caution">
    <text evidence="9">The sequence shown here is derived from an EMBL/GenBank/DDBJ whole genome shotgun (WGS) entry which is preliminary data.</text>
</comment>
<comment type="pathway">
    <text evidence="4 6">Amino-acid biosynthesis; L-proline biosynthesis; L-proline from L-glutamate 5-semialdehyde: step 1/1.</text>
</comment>
<keyword evidence="2 4" id="KW-0521">NADP</keyword>
<dbReference type="Pfam" id="PF03807">
    <property type="entry name" value="F420_oxidored"/>
    <property type="match status" value="1"/>
</dbReference>
<evidence type="ECO:0000259" key="8">
    <source>
        <dbReference type="Pfam" id="PF14748"/>
    </source>
</evidence>
<gene>
    <name evidence="4 9" type="primary">proC</name>
    <name evidence="9" type="ORF">ABK249_04245</name>
</gene>
<dbReference type="Proteomes" id="UP001496627">
    <property type="component" value="Unassembled WGS sequence"/>
</dbReference>
<reference evidence="9 10" key="1">
    <citation type="submission" date="2024-05" db="EMBL/GenBank/DDBJ databases">
        <title>Neorhizobium sp. Rsf11, a plant growth promoting and heavy metal resistant PAH-degrader.</title>
        <authorList>
            <person name="Golubev S.N."/>
            <person name="Muratova A.Y."/>
            <person name="Markelova M.I."/>
        </authorList>
    </citation>
    <scope>NUCLEOTIDE SEQUENCE [LARGE SCALE GENOMIC DNA]</scope>
    <source>
        <strain evidence="9 10">Rsf11</strain>
    </source>
</reference>
<keyword evidence="10" id="KW-1185">Reference proteome</keyword>
<dbReference type="InterPro" id="IPR029036">
    <property type="entry name" value="P5CR_dimer"/>
</dbReference>
<dbReference type="RefSeq" id="WP_227703583.1">
    <property type="nucleotide sequence ID" value="NZ_JBEAAL010000002.1"/>
</dbReference>
<evidence type="ECO:0000313" key="10">
    <source>
        <dbReference type="Proteomes" id="UP001496627"/>
    </source>
</evidence>
<sequence>MTDAFCPAHSVLMMGCGNMGAAIAAGVSARMPLIEITAVDHDAARARKLLPPDSPVRVLPSVESLGARAFDVCILAVKPQQVEAALQTAQNNVAGALVISIAAGIPLARIRARSDQTSRIVRVMPNLPATAASAMSVGHAAPDTISDLDRKVVEALFQAIGRFCWVEQESDIDLATGISGSGPGYVFAFTEHLQRAAERMGFATPVAELLARQTVVGAARLLELDSRGARELKDAVTSPGGTTQAGLSVLEAENGLAELLMKTTAMAASRATELAKLHEQEPQRP</sequence>
<keyword evidence="4" id="KW-0963">Cytoplasm</keyword>
<comment type="subcellular location">
    <subcellularLocation>
        <location evidence="4">Cytoplasm</location>
    </subcellularLocation>
</comment>
<dbReference type="SUPFAM" id="SSF48179">
    <property type="entry name" value="6-phosphogluconate dehydrogenase C-terminal domain-like"/>
    <property type="match status" value="1"/>
</dbReference>
<dbReference type="PANTHER" id="PTHR11645">
    <property type="entry name" value="PYRROLINE-5-CARBOXYLATE REDUCTASE"/>
    <property type="match status" value="1"/>
</dbReference>